<name>F2CQV4_HORVV</name>
<protein>
    <submittedName>
        <fullName evidence="1">Predicted protein</fullName>
    </submittedName>
</protein>
<accession>F2CQV4</accession>
<dbReference type="EMBL" id="AK354006">
    <property type="protein sequence ID" value="BAJ85225.1"/>
    <property type="molecule type" value="mRNA"/>
</dbReference>
<evidence type="ECO:0000313" key="1">
    <source>
        <dbReference type="EMBL" id="BAJ85225.1"/>
    </source>
</evidence>
<dbReference type="AlphaFoldDB" id="F2CQV4"/>
<reference evidence="1" key="1">
    <citation type="journal article" date="2011" name="Plant Physiol.">
        <title>Comprehensive sequence analysis of 24,783 barley full-length cDNAs derived from 12 clone libraries.</title>
        <authorList>
            <person name="Matsumoto T."/>
            <person name="Tanaka T."/>
            <person name="Sakai H."/>
            <person name="Amano N."/>
            <person name="Kanamori H."/>
            <person name="Kurita K."/>
            <person name="Kikuta A."/>
            <person name="Kamiya K."/>
            <person name="Yamamoto M."/>
            <person name="Ikawa H."/>
            <person name="Fujii N."/>
            <person name="Hori K."/>
            <person name="Itoh T."/>
            <person name="Sato K."/>
        </authorList>
    </citation>
    <scope>NUCLEOTIDE SEQUENCE</scope>
    <source>
        <tissue evidence="1">Shoot</tissue>
    </source>
</reference>
<organism evidence="1">
    <name type="scientific">Hordeum vulgare subsp. vulgare</name>
    <name type="common">Domesticated barley</name>
    <dbReference type="NCBI Taxonomy" id="112509"/>
    <lineage>
        <taxon>Eukaryota</taxon>
        <taxon>Viridiplantae</taxon>
        <taxon>Streptophyta</taxon>
        <taxon>Embryophyta</taxon>
        <taxon>Tracheophyta</taxon>
        <taxon>Spermatophyta</taxon>
        <taxon>Magnoliopsida</taxon>
        <taxon>Liliopsida</taxon>
        <taxon>Poales</taxon>
        <taxon>Poaceae</taxon>
        <taxon>BOP clade</taxon>
        <taxon>Pooideae</taxon>
        <taxon>Triticodae</taxon>
        <taxon>Triticeae</taxon>
        <taxon>Hordeinae</taxon>
        <taxon>Hordeum</taxon>
    </lineage>
</organism>
<proteinExistence type="evidence at transcript level"/>
<sequence>MVSACRSYLYIRGKLIIQVEVAATQSNILGSTVVFIDSPLPSALHPLRSVKCVPLYNSIAVEYCNGMQYMG</sequence>